<evidence type="ECO:0000313" key="12">
    <source>
        <dbReference type="EMBL" id="CAD7078502.1"/>
    </source>
</evidence>
<evidence type="ECO:0000256" key="9">
    <source>
        <dbReference type="ARBA" id="ARBA00023211"/>
    </source>
</evidence>
<dbReference type="SMART" id="SM01265">
    <property type="entry name" value="Mab-21"/>
    <property type="match status" value="1"/>
</dbReference>
<proteinExistence type="inferred from homology"/>
<evidence type="ECO:0000256" key="7">
    <source>
        <dbReference type="ARBA" id="ARBA00022842"/>
    </source>
</evidence>
<name>A0A7R8UEI5_HERIL</name>
<dbReference type="InParanoid" id="A0A7R8UEI5"/>
<dbReference type="InterPro" id="IPR046906">
    <property type="entry name" value="Mab-21_HhH/H2TH-like"/>
</dbReference>
<keyword evidence="10" id="KW-0472">Membrane</keyword>
<feature type="domain" description="Mab-21-like HhH/H2TH-like" evidence="11">
    <location>
        <begin position="356"/>
        <end position="445"/>
    </location>
</feature>
<dbReference type="Proteomes" id="UP000594454">
    <property type="component" value="Chromosome 1"/>
</dbReference>
<dbReference type="PANTHER" id="PTHR10656">
    <property type="entry name" value="CELL FATE DETERMINING PROTEIN MAB21-RELATED"/>
    <property type="match status" value="1"/>
</dbReference>
<comment type="cofactor">
    <cofactor evidence="1">
        <name>Mn(2+)</name>
        <dbReference type="ChEBI" id="CHEBI:29035"/>
    </cofactor>
</comment>
<evidence type="ECO:0000256" key="1">
    <source>
        <dbReference type="ARBA" id="ARBA00001936"/>
    </source>
</evidence>
<keyword evidence="7" id="KW-0460">Magnesium</keyword>
<dbReference type="GO" id="GO:0016779">
    <property type="term" value="F:nucleotidyltransferase activity"/>
    <property type="evidence" value="ECO:0007669"/>
    <property type="project" value="UniProtKB-KW"/>
</dbReference>
<dbReference type="OrthoDB" id="7249367at2759"/>
<evidence type="ECO:0000256" key="3">
    <source>
        <dbReference type="ARBA" id="ARBA00008307"/>
    </source>
</evidence>
<evidence type="ECO:0000259" key="11">
    <source>
        <dbReference type="Pfam" id="PF20266"/>
    </source>
</evidence>
<evidence type="ECO:0000256" key="10">
    <source>
        <dbReference type="SAM" id="Phobius"/>
    </source>
</evidence>
<feature type="transmembrane region" description="Helical" evidence="10">
    <location>
        <begin position="485"/>
        <end position="502"/>
    </location>
</feature>
<protein>
    <recommendedName>
        <fullName evidence="11">Mab-21-like HhH/H2TH-like domain-containing protein</fullName>
    </recommendedName>
</protein>
<accession>A0A7R8UEI5</accession>
<keyword evidence="4" id="KW-0808">Transferase</keyword>
<reference evidence="12 13" key="1">
    <citation type="submission" date="2020-11" db="EMBL/GenBank/DDBJ databases">
        <authorList>
            <person name="Wallbank WR R."/>
            <person name="Pardo Diaz C."/>
            <person name="Kozak K."/>
            <person name="Martin S."/>
            <person name="Jiggins C."/>
            <person name="Moest M."/>
            <person name="Warren A I."/>
            <person name="Generalovic N T."/>
            <person name="Byers J.R.P. K."/>
            <person name="Montejo-Kovacevich G."/>
            <person name="Yen C E."/>
        </authorList>
    </citation>
    <scope>NUCLEOTIDE SEQUENCE [LARGE SCALE GENOMIC DNA]</scope>
</reference>
<dbReference type="PANTHER" id="PTHR10656:SF42">
    <property type="entry name" value="CYCLIC GMP-AMP SYNTHASE-LIKE PROTEIN-RELATED"/>
    <property type="match status" value="1"/>
</dbReference>
<keyword evidence="8" id="KW-0342">GTP-binding</keyword>
<dbReference type="Pfam" id="PF20266">
    <property type="entry name" value="Mab-21_C"/>
    <property type="match status" value="1"/>
</dbReference>
<keyword evidence="13" id="KW-1185">Reference proteome</keyword>
<evidence type="ECO:0000256" key="2">
    <source>
        <dbReference type="ARBA" id="ARBA00001946"/>
    </source>
</evidence>
<keyword evidence="10" id="KW-1133">Transmembrane helix</keyword>
<keyword evidence="9" id="KW-0464">Manganese</keyword>
<keyword evidence="10" id="KW-0812">Transmembrane</keyword>
<evidence type="ECO:0000256" key="5">
    <source>
        <dbReference type="ARBA" id="ARBA00022695"/>
    </source>
</evidence>
<organism evidence="12 13">
    <name type="scientific">Hermetia illucens</name>
    <name type="common">Black soldier fly</name>
    <dbReference type="NCBI Taxonomy" id="343691"/>
    <lineage>
        <taxon>Eukaryota</taxon>
        <taxon>Metazoa</taxon>
        <taxon>Ecdysozoa</taxon>
        <taxon>Arthropoda</taxon>
        <taxon>Hexapoda</taxon>
        <taxon>Insecta</taxon>
        <taxon>Pterygota</taxon>
        <taxon>Neoptera</taxon>
        <taxon>Endopterygota</taxon>
        <taxon>Diptera</taxon>
        <taxon>Brachycera</taxon>
        <taxon>Stratiomyomorpha</taxon>
        <taxon>Stratiomyidae</taxon>
        <taxon>Hermetiinae</taxon>
        <taxon>Hermetia</taxon>
    </lineage>
</organism>
<evidence type="ECO:0000256" key="8">
    <source>
        <dbReference type="ARBA" id="ARBA00023134"/>
    </source>
</evidence>
<comment type="similarity">
    <text evidence="3">Belongs to the mab-21 family.</text>
</comment>
<comment type="cofactor">
    <cofactor evidence="2">
        <name>Mg(2+)</name>
        <dbReference type="ChEBI" id="CHEBI:18420"/>
    </cofactor>
</comment>
<dbReference type="Gene3D" id="1.10.1410.40">
    <property type="match status" value="1"/>
</dbReference>
<keyword evidence="5" id="KW-0548">Nucleotidyltransferase</keyword>
<evidence type="ECO:0000313" key="13">
    <source>
        <dbReference type="Proteomes" id="UP000594454"/>
    </source>
</evidence>
<evidence type="ECO:0000256" key="4">
    <source>
        <dbReference type="ARBA" id="ARBA00022679"/>
    </source>
</evidence>
<dbReference type="GO" id="GO:0046872">
    <property type="term" value="F:metal ion binding"/>
    <property type="evidence" value="ECO:0007669"/>
    <property type="project" value="UniProtKB-KW"/>
</dbReference>
<dbReference type="InterPro" id="IPR024810">
    <property type="entry name" value="MAB21L/cGLR"/>
</dbReference>
<evidence type="ECO:0000256" key="6">
    <source>
        <dbReference type="ARBA" id="ARBA00022723"/>
    </source>
</evidence>
<gene>
    <name evidence="12" type="ORF">HERILL_LOCUS1763</name>
</gene>
<dbReference type="AlphaFoldDB" id="A0A7R8UEI5"/>
<dbReference type="GO" id="GO:0005525">
    <property type="term" value="F:GTP binding"/>
    <property type="evidence" value="ECO:0007669"/>
    <property type="project" value="UniProtKB-KW"/>
</dbReference>
<dbReference type="Gene3D" id="3.30.460.90">
    <property type="match status" value="1"/>
</dbReference>
<sequence>MMIGKWIAYLEKGRLPFYWDKKCNLLEGLNFSSVCNHLKKILKKLEKFESAEKFLEIFLTPDEISELNMENSITQTDIWKTDKNLTETETDKDSDLADATEKLSNLNLKGNSLPAIETGPVLRTVSHMLSCITQNKAASKKLAKQLVEEVIRRMKDADNRFNESFNKVVPCGISHDDLHAGEFNEFEYNILIKLPKKVTVRNKAGLIQINVSECKDETVFGSLLQKHLDKKGFLQVTFLQTWFQSLFSKISKKDEPIIINGFTSSFTIRKTESGHILDTKCEDDAEMFNLSIKLIPGFQFGSEICISKKASRHTNFEWSAIEERIYCSEAIDNTLFMPFYPQQESKIIKENNQLKSIFRFINKMCSRKKIGNLNSYHMKTVLLLVNEREKPLFWRQSQEEILSKILSTLAKCFEQRKLQNYWHPEVNMLKKFSVNQIDTMRSQLQSIIDQFEKVRDSTDLYNLFLTETEKEQWITEGLNNIERNVSFPLIIIALLLIVKLLFHMC</sequence>
<keyword evidence="8" id="KW-0547">Nucleotide-binding</keyword>
<keyword evidence="6" id="KW-0479">Metal-binding</keyword>
<dbReference type="EMBL" id="LR899009">
    <property type="protein sequence ID" value="CAD7078502.1"/>
    <property type="molecule type" value="Genomic_DNA"/>
</dbReference>